<keyword evidence="4" id="KW-1185">Reference proteome</keyword>
<comment type="caution">
    <text evidence="3">The sequence shown here is derived from an EMBL/GenBank/DDBJ whole genome shotgun (WGS) entry which is preliminary data.</text>
</comment>
<dbReference type="PANTHER" id="PTHR35340:SF9">
    <property type="entry name" value="ASST-DOMAIN-CONTAINING PROTEIN"/>
    <property type="match status" value="1"/>
</dbReference>
<dbReference type="InterPro" id="IPR053143">
    <property type="entry name" value="Arylsulfate_ST"/>
</dbReference>
<dbReference type="Pfam" id="PF14269">
    <property type="entry name" value="Arylsulfotran_2"/>
    <property type="match status" value="1"/>
</dbReference>
<dbReference type="EMBL" id="JAUKUA010000003">
    <property type="protein sequence ID" value="KAK0719377.1"/>
    <property type="molecule type" value="Genomic_DNA"/>
</dbReference>
<dbReference type="AlphaFoldDB" id="A0AA40DZI7"/>
<organism evidence="3 4">
    <name type="scientific">Lasiosphaeris hirsuta</name>
    <dbReference type="NCBI Taxonomy" id="260670"/>
    <lineage>
        <taxon>Eukaryota</taxon>
        <taxon>Fungi</taxon>
        <taxon>Dikarya</taxon>
        <taxon>Ascomycota</taxon>
        <taxon>Pezizomycotina</taxon>
        <taxon>Sordariomycetes</taxon>
        <taxon>Sordariomycetidae</taxon>
        <taxon>Sordariales</taxon>
        <taxon>Lasiosphaeriaceae</taxon>
        <taxon>Lasiosphaeris</taxon>
    </lineage>
</organism>
<evidence type="ECO:0000256" key="1">
    <source>
        <dbReference type="SAM" id="MobiDB-lite"/>
    </source>
</evidence>
<evidence type="ECO:0000313" key="4">
    <source>
        <dbReference type="Proteomes" id="UP001172102"/>
    </source>
</evidence>
<proteinExistence type="predicted"/>
<keyword evidence="2" id="KW-0732">Signal</keyword>
<dbReference type="InterPro" id="IPR011047">
    <property type="entry name" value="Quinoprotein_ADH-like_sf"/>
</dbReference>
<name>A0AA40DZI7_9PEZI</name>
<dbReference type="SUPFAM" id="SSF50998">
    <property type="entry name" value="Quinoprotein alcohol dehydrogenase-like"/>
    <property type="match status" value="1"/>
</dbReference>
<feature type="region of interest" description="Disordered" evidence="1">
    <location>
        <begin position="531"/>
        <end position="563"/>
    </location>
</feature>
<protein>
    <submittedName>
        <fullName evidence="3">ASST-domain-containing protein</fullName>
    </submittedName>
</protein>
<evidence type="ECO:0000256" key="2">
    <source>
        <dbReference type="SAM" id="SignalP"/>
    </source>
</evidence>
<dbReference type="PANTHER" id="PTHR35340">
    <property type="entry name" value="PQQ ENZYME REPEAT PROTEIN-RELATED"/>
    <property type="match status" value="1"/>
</dbReference>
<feature type="chain" id="PRO_5041257772" evidence="2">
    <location>
        <begin position="21"/>
        <end position="563"/>
    </location>
</feature>
<gene>
    <name evidence="3" type="ORF">B0H67DRAFT_608304</name>
</gene>
<dbReference type="Proteomes" id="UP001172102">
    <property type="component" value="Unassembled WGS sequence"/>
</dbReference>
<evidence type="ECO:0000313" key="3">
    <source>
        <dbReference type="EMBL" id="KAK0719377.1"/>
    </source>
</evidence>
<reference evidence="3" key="1">
    <citation type="submission" date="2023-06" db="EMBL/GenBank/DDBJ databases">
        <title>Genome-scale phylogeny and comparative genomics of the fungal order Sordariales.</title>
        <authorList>
            <consortium name="Lawrence Berkeley National Laboratory"/>
            <person name="Hensen N."/>
            <person name="Bonometti L."/>
            <person name="Westerberg I."/>
            <person name="Brannstrom I.O."/>
            <person name="Guillou S."/>
            <person name="Cros-Aarteil S."/>
            <person name="Calhoun S."/>
            <person name="Haridas S."/>
            <person name="Kuo A."/>
            <person name="Mondo S."/>
            <person name="Pangilinan J."/>
            <person name="Riley R."/>
            <person name="Labutti K."/>
            <person name="Andreopoulos B."/>
            <person name="Lipzen A."/>
            <person name="Chen C."/>
            <person name="Yanf M."/>
            <person name="Daum C."/>
            <person name="Ng V."/>
            <person name="Clum A."/>
            <person name="Steindorff A."/>
            <person name="Ohm R."/>
            <person name="Martin F."/>
            <person name="Silar P."/>
            <person name="Natvig D."/>
            <person name="Lalanne C."/>
            <person name="Gautier V."/>
            <person name="Ament-Velasquez S.L."/>
            <person name="Kruys A."/>
            <person name="Hutchinson M.I."/>
            <person name="Powell A.J."/>
            <person name="Barry K."/>
            <person name="Miller A.N."/>
            <person name="Grigoriev I.V."/>
            <person name="Debuchy R."/>
            <person name="Gladieux P."/>
            <person name="Thoren M.H."/>
            <person name="Johannesson H."/>
        </authorList>
    </citation>
    <scope>NUCLEOTIDE SEQUENCE</scope>
    <source>
        <strain evidence="3">SMH4607-1</strain>
    </source>
</reference>
<sequence>MRYFRAALGLLVLNHPFALADWQYRSRPDLSPPRLNITIPAADDAAPGFIFVTPYPSFEGPRAGPEQSAAYIFRDNGDLVWSSLGYLAGWIGNFQAVRYKGRPVLQAFQGTLDPYHGHGFGTAVLLDQSYQQIATVQSLNRLVSIHEFRIVDEKTAIFEIFQPTPFDLEPHGGSKDNRWIIDGIWQEIDIETGELVFEGHSLDFSDPSNGVIPPDPSRAGSGATSGDGWDYFHVNSIDKDSEGDYLISGRHTSTIYKLSGRDGSLIWQLGGRDSTFAVPDAIRFGYQHDARFLSRSADGAIETISFFDNAARSDRQRDGGLDQIRPQSSARIFRLNHTDHTATEVRRFVGPDGGLVAPSQGNAQVLPNGNVFVNWGQAGAVTEFRGADATPIFHAYLDSGHLAPGVQSYRGFRYEWEGQPRERPAVVALRAGAETTVYVSWNGDTVAATWEFYARVDVVDGGSGLEDAVFRTQKLGAVARTSFETSLAVSSSEIRGLGHHVRIFAVALDAAGQYIGRSVGVAVQDDIRVAAGEQPRRPKGRPPKVGAAAQSVLKGSEAPRRDL</sequence>
<accession>A0AA40DZI7</accession>
<dbReference type="InterPro" id="IPR039535">
    <property type="entry name" value="ASST-like"/>
</dbReference>
<feature type="signal peptide" evidence="2">
    <location>
        <begin position="1"/>
        <end position="20"/>
    </location>
</feature>